<dbReference type="SUPFAM" id="SSF56059">
    <property type="entry name" value="Glutathione synthetase ATP-binding domain-like"/>
    <property type="match status" value="1"/>
</dbReference>
<dbReference type="InterPro" id="IPR002192">
    <property type="entry name" value="PPDK_AMP/ATP-bd"/>
</dbReference>
<dbReference type="PANTHER" id="PTHR43615:SF1">
    <property type="entry name" value="PPDK_N DOMAIN-CONTAINING PROTEIN"/>
    <property type="match status" value="1"/>
</dbReference>
<dbReference type="EMBL" id="FMWL01000004">
    <property type="protein sequence ID" value="SCZ78094.1"/>
    <property type="molecule type" value="Genomic_DNA"/>
</dbReference>
<evidence type="ECO:0000313" key="3">
    <source>
        <dbReference type="EMBL" id="SCZ78094.1"/>
    </source>
</evidence>
<sequence>MARHYIYSLSSRRLHPYAGSKAVNIHFLVRQGRAVPNSWVIIWTACEDHKKDSHVTLMTLRKELLKRIDPNKFYAVRSSASVEDSGDFSCAGLFKSFLQVQGIENILNSVVNVWASLESPEFKAYWNCIMSEGKVPRMAVIIQEMVQAQFSGVVFTKNPVTSLSDTIIEAGAGLGESQIQERRDPDRWVSKWGKWTQKPEESEMSESLARDIVEQATSIARKYKRPADLEWAWDGEKLYFLQVRPITRLDIPVYSNRIAREMLPGIIKPLVWSVNTRLINPTWVNILTRLTGNPSWDPDSLTGYFYNRAYFNMGIFARVFERLGLPGEALELLFGLEKDGPEKPHMHPGFGIIPRLPRLFVFALSFIGIHHRLQRLVKNKKVAYDNLIASMKADLKPEDWLQKASLIFDETQEVAYYNIIIPLLAMMHYQLLAALLKQYGYDVRMLELEGSREAASKYNPQYTLQALHACYFENVVSDPDGAYPLSDEQEARLKQDIDKFLEVFGHFSDSGNDCSSVPWRETPELIRRMIARPQQAVKNGHPSLRFKDLKIPWMQRIMTGIIYRRTSRFAVSREEISSLYTFGYGQFRTCFINIAEQLVAGGVIDDREDIYYLHWDELIKLFENQQSAPQQDLVSSRQRAMALYRSAVLPEMILGSEQPPVMVYVQDSLRGIPTSLGAYSGPARVIQGINEFEKVQDGDVLIIPFSDVGWTPLFAKAGAVISESGGMLSHSSIVAREYRIPAVVSVAGACRIEDGVQVAVNGYTGDVVLL</sequence>
<dbReference type="OrthoDB" id="9765468at2"/>
<evidence type="ECO:0000313" key="4">
    <source>
        <dbReference type="Proteomes" id="UP000199208"/>
    </source>
</evidence>
<evidence type="ECO:0000259" key="1">
    <source>
        <dbReference type="Pfam" id="PF00391"/>
    </source>
</evidence>
<dbReference type="Proteomes" id="UP000199208">
    <property type="component" value="Unassembled WGS sequence"/>
</dbReference>
<dbReference type="AlphaFoldDB" id="A0A1G5RVF5"/>
<feature type="domain" description="PEP-utilising enzyme mobile" evidence="1">
    <location>
        <begin position="696"/>
        <end position="765"/>
    </location>
</feature>
<proteinExistence type="predicted"/>
<dbReference type="Pfam" id="PF01326">
    <property type="entry name" value="PPDK_N"/>
    <property type="match status" value="2"/>
</dbReference>
<gene>
    <name evidence="3" type="ORF">SAMN03080599_01052</name>
</gene>
<dbReference type="InterPro" id="IPR008279">
    <property type="entry name" value="PEP-util_enz_mobile_dom"/>
</dbReference>
<name>A0A1G5RVF5_9FIRM</name>
<dbReference type="InterPro" id="IPR051549">
    <property type="entry name" value="PEP_Utilizing_Enz"/>
</dbReference>
<dbReference type="GO" id="GO:0016301">
    <property type="term" value="F:kinase activity"/>
    <property type="evidence" value="ECO:0007669"/>
    <property type="project" value="UniProtKB-KW"/>
</dbReference>
<dbReference type="Gene3D" id="3.50.30.10">
    <property type="entry name" value="Phosphohistidine domain"/>
    <property type="match status" value="1"/>
</dbReference>
<feature type="domain" description="Pyruvate phosphate dikinase AMP/ATP-binding" evidence="2">
    <location>
        <begin position="60"/>
        <end position="189"/>
    </location>
</feature>
<dbReference type="Gene3D" id="3.30.470.20">
    <property type="entry name" value="ATP-grasp fold, B domain"/>
    <property type="match status" value="2"/>
</dbReference>
<dbReference type="Gene3D" id="3.30.1490.20">
    <property type="entry name" value="ATP-grasp fold, A domain"/>
    <property type="match status" value="1"/>
</dbReference>
<dbReference type="Pfam" id="PF00391">
    <property type="entry name" value="PEP-utilizers"/>
    <property type="match status" value="1"/>
</dbReference>
<organism evidence="3 4">
    <name type="scientific">Acidaminobacter hydrogenoformans DSM 2784</name>
    <dbReference type="NCBI Taxonomy" id="1120920"/>
    <lineage>
        <taxon>Bacteria</taxon>
        <taxon>Bacillati</taxon>
        <taxon>Bacillota</taxon>
        <taxon>Clostridia</taxon>
        <taxon>Peptostreptococcales</taxon>
        <taxon>Acidaminobacteraceae</taxon>
        <taxon>Acidaminobacter</taxon>
    </lineage>
</organism>
<evidence type="ECO:0000259" key="2">
    <source>
        <dbReference type="Pfam" id="PF01326"/>
    </source>
</evidence>
<accession>A0A1G5RVF5</accession>
<dbReference type="GO" id="GO:0005524">
    <property type="term" value="F:ATP binding"/>
    <property type="evidence" value="ECO:0007669"/>
    <property type="project" value="InterPro"/>
</dbReference>
<dbReference type="InterPro" id="IPR013815">
    <property type="entry name" value="ATP_grasp_subdomain_1"/>
</dbReference>
<dbReference type="STRING" id="1120920.SAMN03080599_01052"/>
<keyword evidence="3" id="KW-0808">Transferase</keyword>
<dbReference type="RefSeq" id="WP_092589859.1">
    <property type="nucleotide sequence ID" value="NZ_FMWL01000004.1"/>
</dbReference>
<feature type="domain" description="Pyruvate phosphate dikinase AMP/ATP-binding" evidence="2">
    <location>
        <begin position="200"/>
        <end position="249"/>
    </location>
</feature>
<keyword evidence="4" id="KW-1185">Reference proteome</keyword>
<keyword evidence="3" id="KW-0670">Pyruvate</keyword>
<dbReference type="SUPFAM" id="SSF52009">
    <property type="entry name" value="Phosphohistidine domain"/>
    <property type="match status" value="1"/>
</dbReference>
<reference evidence="3 4" key="1">
    <citation type="submission" date="2016-10" db="EMBL/GenBank/DDBJ databases">
        <authorList>
            <person name="de Groot N.N."/>
        </authorList>
    </citation>
    <scope>NUCLEOTIDE SEQUENCE [LARGE SCALE GENOMIC DNA]</scope>
    <source>
        <strain evidence="3 4">DSM 2784</strain>
    </source>
</reference>
<protein>
    <submittedName>
        <fullName evidence="3">Pyruvate phosphate dikinase, PEP/pyruvate binding domain</fullName>
    </submittedName>
</protein>
<dbReference type="InterPro" id="IPR036637">
    <property type="entry name" value="Phosphohistidine_dom_sf"/>
</dbReference>
<keyword evidence="3" id="KW-0418">Kinase</keyword>
<dbReference type="PANTHER" id="PTHR43615">
    <property type="entry name" value="PHOSPHOENOLPYRUVATE SYNTHASE-RELATED"/>
    <property type="match status" value="1"/>
</dbReference>